<evidence type="ECO:0000256" key="2">
    <source>
        <dbReference type="SAM" id="Phobius"/>
    </source>
</evidence>
<protein>
    <submittedName>
        <fullName evidence="4">Uncharacterized protein LOC108733572</fullName>
    </submittedName>
</protein>
<dbReference type="InParanoid" id="A0A1W4WJR5"/>
<keyword evidence="2" id="KW-0812">Transmembrane</keyword>
<name>A0A1W4WJR5_AGRPL</name>
<organism evidence="3 4">
    <name type="scientific">Agrilus planipennis</name>
    <name type="common">Emerald ash borer</name>
    <name type="synonym">Agrilus marcopoli</name>
    <dbReference type="NCBI Taxonomy" id="224129"/>
    <lineage>
        <taxon>Eukaryota</taxon>
        <taxon>Metazoa</taxon>
        <taxon>Ecdysozoa</taxon>
        <taxon>Arthropoda</taxon>
        <taxon>Hexapoda</taxon>
        <taxon>Insecta</taxon>
        <taxon>Pterygota</taxon>
        <taxon>Neoptera</taxon>
        <taxon>Endopterygota</taxon>
        <taxon>Coleoptera</taxon>
        <taxon>Polyphaga</taxon>
        <taxon>Elateriformia</taxon>
        <taxon>Buprestoidea</taxon>
        <taxon>Buprestidae</taxon>
        <taxon>Agrilinae</taxon>
        <taxon>Agrilus</taxon>
    </lineage>
</organism>
<keyword evidence="3" id="KW-1185">Reference proteome</keyword>
<keyword evidence="2" id="KW-1133">Transmembrane helix</keyword>
<gene>
    <name evidence="4" type="primary">LOC108733572</name>
</gene>
<sequence length="135" mass="14726">MGLQTFILLGIVSISVINICVASVIYDATGSPKPMWPILWRDPSATSTDFLARAQEIAAAKVNKGFEMKKEGIKIAQQSMMNKFAMLGADESKKATTKQPPTTPELSPNTERLSSYNPQLPYSSSEVSEEDLLSV</sequence>
<dbReference type="GeneID" id="108733572"/>
<evidence type="ECO:0000256" key="1">
    <source>
        <dbReference type="SAM" id="MobiDB-lite"/>
    </source>
</evidence>
<evidence type="ECO:0000313" key="4">
    <source>
        <dbReference type="RefSeq" id="XP_018320265.1"/>
    </source>
</evidence>
<accession>A0A1W4WJR5</accession>
<dbReference type="KEGG" id="apln:108733572"/>
<feature type="transmembrane region" description="Helical" evidence="2">
    <location>
        <begin position="6"/>
        <end position="26"/>
    </location>
</feature>
<feature type="region of interest" description="Disordered" evidence="1">
    <location>
        <begin position="90"/>
        <end position="135"/>
    </location>
</feature>
<reference evidence="4" key="1">
    <citation type="submission" date="2025-08" db="UniProtKB">
        <authorList>
            <consortium name="RefSeq"/>
        </authorList>
    </citation>
    <scope>IDENTIFICATION</scope>
    <source>
        <tissue evidence="4">Entire body</tissue>
    </source>
</reference>
<feature type="compositionally biased region" description="Polar residues" evidence="1">
    <location>
        <begin position="105"/>
        <end position="122"/>
    </location>
</feature>
<keyword evidence="2" id="KW-0472">Membrane</keyword>
<dbReference type="AlphaFoldDB" id="A0A1W4WJR5"/>
<dbReference type="Proteomes" id="UP000192223">
    <property type="component" value="Unplaced"/>
</dbReference>
<proteinExistence type="predicted"/>
<dbReference type="RefSeq" id="XP_018320265.1">
    <property type="nucleotide sequence ID" value="XM_018464763.2"/>
</dbReference>
<evidence type="ECO:0000313" key="3">
    <source>
        <dbReference type="Proteomes" id="UP000192223"/>
    </source>
</evidence>